<gene>
    <name evidence="1" type="ORF">GGR17_001159</name>
</gene>
<sequence length="123" mass="13528">MELAKTRIRAGVWEGVLTVSGPHRSLPQIEVLHLETPLEGVLVTADDSTPDSYQVKVPIPSALLSDGVQTFLIRTAGDGQTLGSFTIVTGEPLEDDIRAEMDLLRAELDMLKKAFRRHCLETM</sequence>
<dbReference type="RefSeq" id="WP_328705643.1">
    <property type="nucleotide sequence ID" value="NZ_JACIEQ010000001.1"/>
</dbReference>
<organism evidence="1 2">
    <name type="scientific">Actibacterium naphthalenivorans</name>
    <dbReference type="NCBI Taxonomy" id="1614693"/>
    <lineage>
        <taxon>Bacteria</taxon>
        <taxon>Pseudomonadati</taxon>
        <taxon>Pseudomonadota</taxon>
        <taxon>Alphaproteobacteria</taxon>
        <taxon>Rhodobacterales</taxon>
        <taxon>Roseobacteraceae</taxon>
        <taxon>Actibacterium</taxon>
    </lineage>
</organism>
<dbReference type="Proteomes" id="UP000585681">
    <property type="component" value="Unassembled WGS sequence"/>
</dbReference>
<name>A0A840CCW1_9RHOB</name>
<dbReference type="AlphaFoldDB" id="A0A840CCW1"/>
<proteinExistence type="predicted"/>
<protein>
    <submittedName>
        <fullName evidence="1">Uncharacterized protein</fullName>
    </submittedName>
</protein>
<comment type="caution">
    <text evidence="1">The sequence shown here is derived from an EMBL/GenBank/DDBJ whole genome shotgun (WGS) entry which is preliminary data.</text>
</comment>
<keyword evidence="2" id="KW-1185">Reference proteome</keyword>
<evidence type="ECO:0000313" key="2">
    <source>
        <dbReference type="Proteomes" id="UP000585681"/>
    </source>
</evidence>
<accession>A0A840CCW1</accession>
<dbReference type="EMBL" id="JACIEQ010000001">
    <property type="protein sequence ID" value="MBB4021368.1"/>
    <property type="molecule type" value="Genomic_DNA"/>
</dbReference>
<reference evidence="1" key="1">
    <citation type="submission" date="2020-08" db="EMBL/GenBank/DDBJ databases">
        <title>Genomic Encyclopedia of Type Strains, Phase IV (KMG-IV): sequencing the most valuable type-strain genomes for metagenomic binning, comparative biology and taxonomic classification.</title>
        <authorList>
            <person name="Goeker M."/>
        </authorList>
    </citation>
    <scope>NUCLEOTIDE SEQUENCE [LARGE SCALE GENOMIC DNA]</scope>
    <source>
        <strain evidence="1">DSM 105040</strain>
    </source>
</reference>
<evidence type="ECO:0000313" key="1">
    <source>
        <dbReference type="EMBL" id="MBB4021368.1"/>
    </source>
</evidence>